<dbReference type="Proteomes" id="UP001597369">
    <property type="component" value="Unassembled WGS sequence"/>
</dbReference>
<dbReference type="InterPro" id="IPR028994">
    <property type="entry name" value="Integrin_alpha_N"/>
</dbReference>
<name>A0ABW4X3J2_9BACT</name>
<gene>
    <name evidence="2" type="ORF">ACFSKU_20050</name>
</gene>
<dbReference type="InterPro" id="IPR013517">
    <property type="entry name" value="FG-GAP"/>
</dbReference>
<dbReference type="Gene3D" id="2.130.10.130">
    <property type="entry name" value="Integrin alpha, N-terminal"/>
    <property type="match status" value="2"/>
</dbReference>
<accession>A0ABW4X3J2</accession>
<keyword evidence="1" id="KW-0732">Signal</keyword>
<organism evidence="2 3">
    <name type="scientific">Pontibacter silvestris</name>
    <dbReference type="NCBI Taxonomy" id="2305183"/>
    <lineage>
        <taxon>Bacteria</taxon>
        <taxon>Pseudomonadati</taxon>
        <taxon>Bacteroidota</taxon>
        <taxon>Cytophagia</taxon>
        <taxon>Cytophagales</taxon>
        <taxon>Hymenobacteraceae</taxon>
        <taxon>Pontibacter</taxon>
    </lineage>
</organism>
<dbReference type="RefSeq" id="WP_377470632.1">
    <property type="nucleotide sequence ID" value="NZ_JBHUHV010000058.1"/>
</dbReference>
<protein>
    <submittedName>
        <fullName evidence="2">FG-GAP repeat domain-containing protein</fullName>
    </submittedName>
</protein>
<comment type="caution">
    <text evidence="2">The sequence shown here is derived from an EMBL/GenBank/DDBJ whole genome shotgun (WGS) entry which is preliminary data.</text>
</comment>
<dbReference type="EMBL" id="JBHUHV010000058">
    <property type="protein sequence ID" value="MFD2069187.1"/>
    <property type="molecule type" value="Genomic_DNA"/>
</dbReference>
<dbReference type="PANTHER" id="PTHR45460:SF2">
    <property type="entry name" value="ALPHA 1,3 GLUCANASE, GH71 FAMILY (EUROFUNG)"/>
    <property type="match status" value="1"/>
</dbReference>
<dbReference type="Pfam" id="PF13517">
    <property type="entry name" value="FG-GAP_3"/>
    <property type="match status" value="2"/>
</dbReference>
<evidence type="ECO:0000313" key="2">
    <source>
        <dbReference type="EMBL" id="MFD2069187.1"/>
    </source>
</evidence>
<evidence type="ECO:0000313" key="3">
    <source>
        <dbReference type="Proteomes" id="UP001597369"/>
    </source>
</evidence>
<dbReference type="PANTHER" id="PTHR45460">
    <property type="entry name" value="SIMILAR TO CYSTEINE PROTEINASE"/>
    <property type="match status" value="1"/>
</dbReference>
<reference evidence="3" key="1">
    <citation type="journal article" date="2019" name="Int. J. Syst. Evol. Microbiol.">
        <title>The Global Catalogue of Microorganisms (GCM) 10K type strain sequencing project: providing services to taxonomists for standard genome sequencing and annotation.</title>
        <authorList>
            <consortium name="The Broad Institute Genomics Platform"/>
            <consortium name="The Broad Institute Genome Sequencing Center for Infectious Disease"/>
            <person name="Wu L."/>
            <person name="Ma J."/>
        </authorList>
    </citation>
    <scope>NUCLEOTIDE SEQUENCE [LARGE SCALE GENOMIC DNA]</scope>
    <source>
        <strain evidence="3">JCM 16545</strain>
    </source>
</reference>
<dbReference type="SUPFAM" id="SSF69318">
    <property type="entry name" value="Integrin alpha N-terminal domain"/>
    <property type="match status" value="1"/>
</dbReference>
<evidence type="ECO:0000256" key="1">
    <source>
        <dbReference type="ARBA" id="ARBA00022729"/>
    </source>
</evidence>
<proteinExistence type="predicted"/>
<sequence length="534" mass="59341">MALLLSNCNASSGHEALHDENIGIIDKSLPDTSEAVHLSGKALAQVYCKACHAFPDPGLLDKATWQKNVLPQMGLRLGLGTTNLNPLLGRTTKEVYELLSAGIYPQEPYISTTDWQKIEDYYIQNAPEKLALPETPEVISGLENYSVVVPALNKGRSSVTTLVKYLPDAKELWVGDMRNWLFRLNPQLQVADSMVVDTPPVDIVKYKQAYKVLTIGSIIPSDKGLGHLHESPGKAASVYMEPLLADLRRPVNVVEADLNQDELQDLIICNFGYNLGSLVWYQNKSNGKYQPNILKNLPGAIKAEVTDLNGDGLPDIVAMFAQGTETIMVFYNRGEGSFTEENLVQFPPVYGLSYFELADFNKDGAPDLLITNGDNADYSSIVKPYHGVRIYLNNGNNKFREKYFYPMPGATKAVARDFDKDGELDIAAIAYFPDYDNALESGFVYLQQNSNFTFRASTFSNSWLGRWFTLESCDYDQDGDEDIILGAFTNALTPVPPALQVQWNKSSPSVVVLQNTRTIKKLLPEQASEMIVNY</sequence>
<keyword evidence="3" id="KW-1185">Reference proteome</keyword>